<keyword evidence="1" id="KW-1133">Transmembrane helix</keyword>
<organism evidence="2 3">
    <name type="scientific">Deinococcus roseus</name>
    <dbReference type="NCBI Taxonomy" id="392414"/>
    <lineage>
        <taxon>Bacteria</taxon>
        <taxon>Thermotogati</taxon>
        <taxon>Deinococcota</taxon>
        <taxon>Deinococci</taxon>
        <taxon>Deinococcales</taxon>
        <taxon>Deinococcaceae</taxon>
        <taxon>Deinococcus</taxon>
    </lineage>
</organism>
<dbReference type="RefSeq" id="WP_189004389.1">
    <property type="nucleotide sequence ID" value="NZ_BMOD01000014.1"/>
</dbReference>
<keyword evidence="3" id="KW-1185">Reference proteome</keyword>
<keyword evidence="1" id="KW-0812">Transmembrane</keyword>
<gene>
    <name evidence="2" type="ORF">GCM10008938_33240</name>
</gene>
<feature type="transmembrane region" description="Helical" evidence="1">
    <location>
        <begin position="95"/>
        <end position="112"/>
    </location>
</feature>
<proteinExistence type="predicted"/>
<reference evidence="3" key="1">
    <citation type="journal article" date="2019" name="Int. J. Syst. Evol. Microbiol.">
        <title>The Global Catalogue of Microorganisms (GCM) 10K type strain sequencing project: providing services to taxonomists for standard genome sequencing and annotation.</title>
        <authorList>
            <consortium name="The Broad Institute Genomics Platform"/>
            <consortium name="The Broad Institute Genome Sequencing Center for Infectious Disease"/>
            <person name="Wu L."/>
            <person name="Ma J."/>
        </authorList>
    </citation>
    <scope>NUCLEOTIDE SEQUENCE [LARGE SCALE GENOMIC DNA]</scope>
    <source>
        <strain evidence="3">JCM 14370</strain>
    </source>
</reference>
<evidence type="ECO:0008006" key="4">
    <source>
        <dbReference type="Google" id="ProtNLM"/>
    </source>
</evidence>
<feature type="transmembrane region" description="Helical" evidence="1">
    <location>
        <begin position="58"/>
        <end position="75"/>
    </location>
</feature>
<dbReference type="EMBL" id="BMOD01000014">
    <property type="protein sequence ID" value="GGJ44392.1"/>
    <property type="molecule type" value="Genomic_DNA"/>
</dbReference>
<sequence>MTLHRLKSLEFIRVYLAWKRHLTFSQTQMITTIECFLAGLIAAMVLGVKVLSVLWNRHFLLFYACCSLLGGMICWRQKVMRYWHAPKSHPFFEALLAKVLMGAGVLEGMVYFCCPLR</sequence>
<dbReference type="Proteomes" id="UP000632222">
    <property type="component" value="Unassembled WGS sequence"/>
</dbReference>
<evidence type="ECO:0000256" key="1">
    <source>
        <dbReference type="SAM" id="Phobius"/>
    </source>
</evidence>
<comment type="caution">
    <text evidence="2">The sequence shown here is derived from an EMBL/GenBank/DDBJ whole genome shotgun (WGS) entry which is preliminary data.</text>
</comment>
<keyword evidence="1" id="KW-0472">Membrane</keyword>
<evidence type="ECO:0000313" key="3">
    <source>
        <dbReference type="Proteomes" id="UP000632222"/>
    </source>
</evidence>
<evidence type="ECO:0000313" key="2">
    <source>
        <dbReference type="EMBL" id="GGJ44392.1"/>
    </source>
</evidence>
<feature type="transmembrane region" description="Helical" evidence="1">
    <location>
        <begin position="29"/>
        <end position="52"/>
    </location>
</feature>
<protein>
    <recommendedName>
        <fullName evidence="4">DUF565 domain-containing protein</fullName>
    </recommendedName>
</protein>
<name>A0ABQ2D3F1_9DEIO</name>
<accession>A0ABQ2D3F1</accession>